<gene>
    <name evidence="1" type="ORF">LOK49_LG10G02814</name>
</gene>
<comment type="caution">
    <text evidence="1">The sequence shown here is derived from an EMBL/GenBank/DDBJ whole genome shotgun (WGS) entry which is preliminary data.</text>
</comment>
<accession>A0ACC0G761</accession>
<organism evidence="1 2">
    <name type="scientific">Camellia lanceoleosa</name>
    <dbReference type="NCBI Taxonomy" id="1840588"/>
    <lineage>
        <taxon>Eukaryota</taxon>
        <taxon>Viridiplantae</taxon>
        <taxon>Streptophyta</taxon>
        <taxon>Embryophyta</taxon>
        <taxon>Tracheophyta</taxon>
        <taxon>Spermatophyta</taxon>
        <taxon>Magnoliopsida</taxon>
        <taxon>eudicotyledons</taxon>
        <taxon>Gunneridae</taxon>
        <taxon>Pentapetalae</taxon>
        <taxon>asterids</taxon>
        <taxon>Ericales</taxon>
        <taxon>Theaceae</taxon>
        <taxon>Camellia</taxon>
    </lineage>
</organism>
<evidence type="ECO:0000313" key="1">
    <source>
        <dbReference type="EMBL" id="KAI7996956.1"/>
    </source>
</evidence>
<name>A0ACC0G761_9ERIC</name>
<reference evidence="1 2" key="1">
    <citation type="journal article" date="2022" name="Plant J.">
        <title>Chromosome-level genome of Camellia lanceoleosa provides a valuable resource for understanding genome evolution and self-incompatibility.</title>
        <authorList>
            <person name="Gong W."/>
            <person name="Xiao S."/>
            <person name="Wang L."/>
            <person name="Liao Z."/>
            <person name="Chang Y."/>
            <person name="Mo W."/>
            <person name="Hu G."/>
            <person name="Li W."/>
            <person name="Zhao G."/>
            <person name="Zhu H."/>
            <person name="Hu X."/>
            <person name="Ji K."/>
            <person name="Xiang X."/>
            <person name="Song Q."/>
            <person name="Yuan D."/>
            <person name="Jin S."/>
            <person name="Zhang L."/>
        </authorList>
    </citation>
    <scope>NUCLEOTIDE SEQUENCE [LARGE SCALE GENOMIC DNA]</scope>
    <source>
        <strain evidence="1">SQ_2022a</strain>
    </source>
</reference>
<evidence type="ECO:0000313" key="2">
    <source>
        <dbReference type="Proteomes" id="UP001060215"/>
    </source>
</evidence>
<keyword evidence="2" id="KW-1185">Reference proteome</keyword>
<proteinExistence type="predicted"/>
<dbReference type="Proteomes" id="UP001060215">
    <property type="component" value="Chromosome 10"/>
</dbReference>
<dbReference type="EMBL" id="CM045767">
    <property type="protein sequence ID" value="KAI7996956.1"/>
    <property type="molecule type" value="Genomic_DNA"/>
</dbReference>
<sequence>MSSAISQLSSFSSISRRLHLHTRPCPTFRSKVLVVMNSDGSGIGISGSQTKTNLSYTADASRSHIEGSAKSYTTTSENDNGKGMNEPVHGHVVTQQIRAAKIHDFCLGIPFGGLFLSGGLIGFIFTRNPTTLHTDALFGAALLSLSTLSLKVWRQGKSSFPFILGQAVIAVALLWKNFQTYSMTKKLFPTGFYAAISAAMLCFYSYVVLSGGNPPPKNLISNLNSEKEQCTGSAEGFGSFNNVGFVFGVNQSNSDSNSHSEHKESNGGVGELGANVGFVFGANKSSSLTNSDLERRPSSGNVQQLGADKFGELNYGGFVFGAKKSNSVSNKNSEHRASNGSEGQMHADEFRKFDSVQFGSKPTTSVSSSNFEAREPSVNVEIFGEGGGTMKEENKAEFRKQGKFSNNSGLNPFQSVLENSNQVNNATSSSSNGFNSLVGDVGFVFGSHKNSLMSNLNLEKEQCTGSAEGFGSFNNVGFVFGVNQSNSDSNSHSEHKESSGGVGELGANVGFVFGANKSSSLTNSDLERRPSSGNVQQLSLVSLGNSMMGFCVWCQKE</sequence>
<protein>
    <submittedName>
        <fullName evidence="1">Uncharacterized protein</fullName>
    </submittedName>
</protein>